<dbReference type="CDD" id="cd03135">
    <property type="entry name" value="GATase1_DJ-1"/>
    <property type="match status" value="2"/>
</dbReference>
<dbReference type="AlphaFoldDB" id="A0A2Z7A6S4"/>
<keyword evidence="5" id="KW-1185">Reference proteome</keyword>
<dbReference type="InterPro" id="IPR006287">
    <property type="entry name" value="DJ-1"/>
</dbReference>
<dbReference type="GO" id="GO:1903189">
    <property type="term" value="P:glyoxal metabolic process"/>
    <property type="evidence" value="ECO:0007669"/>
    <property type="project" value="TreeGrafter"/>
</dbReference>
<dbReference type="EMBL" id="KV020257">
    <property type="protein sequence ID" value="KZV14675.1"/>
    <property type="molecule type" value="Genomic_DNA"/>
</dbReference>
<reference evidence="4 5" key="1">
    <citation type="journal article" date="2015" name="Proc. Natl. Acad. Sci. U.S.A.">
        <title>The resurrection genome of Boea hygrometrica: A blueprint for survival of dehydration.</title>
        <authorList>
            <person name="Xiao L."/>
            <person name="Yang G."/>
            <person name="Zhang L."/>
            <person name="Yang X."/>
            <person name="Zhao S."/>
            <person name="Ji Z."/>
            <person name="Zhou Q."/>
            <person name="Hu M."/>
            <person name="Wang Y."/>
            <person name="Chen M."/>
            <person name="Xu Y."/>
            <person name="Jin H."/>
            <person name="Xiao X."/>
            <person name="Hu G."/>
            <person name="Bao F."/>
            <person name="Hu Y."/>
            <person name="Wan P."/>
            <person name="Li L."/>
            <person name="Deng X."/>
            <person name="Kuang T."/>
            <person name="Xiang C."/>
            <person name="Zhu J.K."/>
            <person name="Oliver M.J."/>
            <person name="He Y."/>
        </authorList>
    </citation>
    <scope>NUCLEOTIDE SEQUENCE [LARGE SCALE GENOMIC DNA]</scope>
    <source>
        <strain evidence="5">cv. XS01</strain>
    </source>
</reference>
<evidence type="ECO:0000259" key="3">
    <source>
        <dbReference type="Pfam" id="PF01965"/>
    </source>
</evidence>
<dbReference type="OrthoDB" id="543156at2759"/>
<evidence type="ECO:0000313" key="4">
    <source>
        <dbReference type="EMBL" id="KZV14675.1"/>
    </source>
</evidence>
<dbReference type="FunFam" id="3.40.50.880:FF:000015">
    <property type="entry name" value="Protein DJ-1 homolog C"/>
    <property type="match status" value="2"/>
</dbReference>
<protein>
    <recommendedName>
        <fullName evidence="3">DJ-1/PfpI domain-containing protein</fullName>
    </recommendedName>
</protein>
<dbReference type="Gene3D" id="3.40.50.880">
    <property type="match status" value="2"/>
</dbReference>
<comment type="similarity">
    <text evidence="1">Belongs to the peptidase C56 family.</text>
</comment>
<dbReference type="NCBIfam" id="TIGR01383">
    <property type="entry name" value="not_thiJ"/>
    <property type="match status" value="2"/>
</dbReference>
<dbReference type="InterPro" id="IPR002818">
    <property type="entry name" value="DJ-1/PfpI"/>
</dbReference>
<dbReference type="InterPro" id="IPR050325">
    <property type="entry name" value="Prot/Nucl_acid_deglycase"/>
</dbReference>
<sequence length="450" mass="48740">MCRSNLLVEPSEEEEGETCKHRLSNGFVTTSWTTRRKHIISPGLKTSVWTTSRKHLFPAIAMKVLVPVANGTEPLEAVVTIDVLRRAGADVTVASVEKQLRVDALHGVKIVADALISDCNETAFDLISLPGGMPGAATLRDSKTLKSLVEKQSKEGRPYAAICAAPAVALGSWGLLKELNATCYPPFMDQLSSKIAVESRVQQDGKVVTSRGPGTAFEYAVVLVELLYGKEKADEVSKPLVLRSNHGDDYTYTEINSVKWTFNNSPKILVPIANGTEEMEAVIIIDVLRRANAEVVVASVEDKLEISASRKVKLVADVLLDEAVSHSYDLVVLPGGLGGAESFAKSEKLVHLLKKQRKESNKFYGAICASPALVLEPHGLLLGKKATAFPALCNKLSDKSEMECRVVIDGDLITSQGPGTTMEFSLAIVEKFFGRDIALEVAKAMLFVQH</sequence>
<organism evidence="4 5">
    <name type="scientific">Dorcoceras hygrometricum</name>
    <dbReference type="NCBI Taxonomy" id="472368"/>
    <lineage>
        <taxon>Eukaryota</taxon>
        <taxon>Viridiplantae</taxon>
        <taxon>Streptophyta</taxon>
        <taxon>Embryophyta</taxon>
        <taxon>Tracheophyta</taxon>
        <taxon>Spermatophyta</taxon>
        <taxon>Magnoliopsida</taxon>
        <taxon>eudicotyledons</taxon>
        <taxon>Gunneridae</taxon>
        <taxon>Pentapetalae</taxon>
        <taxon>asterids</taxon>
        <taxon>lamiids</taxon>
        <taxon>Lamiales</taxon>
        <taxon>Gesneriaceae</taxon>
        <taxon>Didymocarpoideae</taxon>
        <taxon>Trichosporeae</taxon>
        <taxon>Loxocarpinae</taxon>
        <taxon>Dorcoceras</taxon>
    </lineage>
</organism>
<feature type="domain" description="DJ-1/PfpI" evidence="3">
    <location>
        <begin position="267"/>
        <end position="430"/>
    </location>
</feature>
<gene>
    <name evidence="4" type="ORF">F511_41564</name>
</gene>
<dbReference type="PANTHER" id="PTHR48094:SF12">
    <property type="entry name" value="PARKINSON DISEASE PROTEIN 7 HOMOLOG"/>
    <property type="match status" value="1"/>
</dbReference>
<accession>A0A2Z7A6S4</accession>
<dbReference type="GO" id="GO:0005737">
    <property type="term" value="C:cytoplasm"/>
    <property type="evidence" value="ECO:0007669"/>
    <property type="project" value="TreeGrafter"/>
</dbReference>
<dbReference type="SUPFAM" id="SSF52317">
    <property type="entry name" value="Class I glutamine amidotransferase-like"/>
    <property type="match status" value="2"/>
</dbReference>
<dbReference type="PANTHER" id="PTHR48094">
    <property type="entry name" value="PROTEIN/NUCLEIC ACID DEGLYCASE DJ-1-RELATED"/>
    <property type="match status" value="1"/>
</dbReference>
<dbReference type="Proteomes" id="UP000250235">
    <property type="component" value="Unassembled WGS sequence"/>
</dbReference>
<name>A0A2Z7A6S4_9LAMI</name>
<dbReference type="Pfam" id="PF01965">
    <property type="entry name" value="DJ-1_PfpI"/>
    <property type="match status" value="2"/>
</dbReference>
<dbReference type="InterPro" id="IPR029062">
    <property type="entry name" value="Class_I_gatase-like"/>
</dbReference>
<evidence type="ECO:0000256" key="1">
    <source>
        <dbReference type="ARBA" id="ARBA00008542"/>
    </source>
</evidence>
<keyword evidence="2" id="KW-0677">Repeat</keyword>
<proteinExistence type="inferred from homology"/>
<feature type="domain" description="DJ-1/PfpI" evidence="3">
    <location>
        <begin position="62"/>
        <end position="225"/>
    </location>
</feature>
<evidence type="ECO:0000313" key="5">
    <source>
        <dbReference type="Proteomes" id="UP000250235"/>
    </source>
</evidence>
<evidence type="ECO:0000256" key="2">
    <source>
        <dbReference type="ARBA" id="ARBA00022737"/>
    </source>
</evidence>